<reference evidence="1 2" key="1">
    <citation type="submission" date="2019-03" db="EMBL/GenBank/DDBJ databases">
        <title>Single cell metagenomics reveals metabolic interactions within the superorganism composed of flagellate Streblomastix strix and complex community of Bacteroidetes bacteria on its surface.</title>
        <authorList>
            <person name="Treitli S.C."/>
            <person name="Kolisko M."/>
            <person name="Husnik F."/>
            <person name="Keeling P."/>
            <person name="Hampl V."/>
        </authorList>
    </citation>
    <scope>NUCLEOTIDE SEQUENCE [LARGE SCALE GENOMIC DNA]</scope>
    <source>
        <strain evidence="1">St1</strain>
    </source>
</reference>
<dbReference type="Proteomes" id="UP000324575">
    <property type="component" value="Unassembled WGS sequence"/>
</dbReference>
<proteinExistence type="predicted"/>
<organism evidence="1 2">
    <name type="scientific">Candidatus Ordinivivax streblomastigis</name>
    <dbReference type="NCBI Taxonomy" id="2540710"/>
    <lineage>
        <taxon>Bacteria</taxon>
        <taxon>Pseudomonadati</taxon>
        <taxon>Bacteroidota</taxon>
        <taxon>Bacteroidia</taxon>
        <taxon>Bacteroidales</taxon>
        <taxon>Candidatus Ordinivivax</taxon>
    </lineage>
</organism>
<protein>
    <submittedName>
        <fullName evidence="1">Uncharacterized protein</fullName>
    </submittedName>
</protein>
<comment type="caution">
    <text evidence="1">The sequence shown here is derived from an EMBL/GenBank/DDBJ whole genome shotgun (WGS) entry which is preliminary data.</text>
</comment>
<dbReference type="AlphaFoldDB" id="A0A5M8P4B8"/>
<dbReference type="EMBL" id="SNRX01000003">
    <property type="protein sequence ID" value="KAA6303176.1"/>
    <property type="molecule type" value="Genomic_DNA"/>
</dbReference>
<name>A0A5M8P4B8_9BACT</name>
<gene>
    <name evidence="1" type="ORF">EZS26_000779</name>
</gene>
<accession>A0A5M8P4B8</accession>
<sequence length="86" mass="9844">MNNTYNKKAFLLPNSINSMAGYHGKVYETGEYRFRIHDCITGVCLRGNLNTPEDVTEAYNKAEALIEGLQGFKDFVFENFIKKENT</sequence>
<evidence type="ECO:0000313" key="2">
    <source>
        <dbReference type="Proteomes" id="UP000324575"/>
    </source>
</evidence>
<evidence type="ECO:0000313" key="1">
    <source>
        <dbReference type="EMBL" id="KAA6303176.1"/>
    </source>
</evidence>